<evidence type="ECO:0000256" key="1">
    <source>
        <dbReference type="ARBA" id="ARBA00023002"/>
    </source>
</evidence>
<comment type="caution">
    <text evidence="4">The sequence shown here is derived from an EMBL/GenBank/DDBJ whole genome shotgun (WGS) entry which is preliminary data.</text>
</comment>
<protein>
    <submittedName>
        <fullName evidence="4">2-hydroxyacid dehydrogenase</fullName>
    </submittedName>
</protein>
<dbReference type="GO" id="GO:0051287">
    <property type="term" value="F:NAD binding"/>
    <property type="evidence" value="ECO:0007669"/>
    <property type="project" value="InterPro"/>
</dbReference>
<dbReference type="PATRIC" id="fig|1938.3.peg.561"/>
<keyword evidence="2" id="KW-0520">NAD</keyword>
<dbReference type="PANTHER" id="PTHR43333">
    <property type="entry name" value="2-HACID_DH_C DOMAIN-CONTAINING PROTEIN"/>
    <property type="match status" value="1"/>
</dbReference>
<dbReference type="AlphaFoldDB" id="A0A0J7ZLI7"/>
<feature type="domain" description="D-isomer specific 2-hydroxyacid dehydrogenase NAD-binding" evidence="3">
    <location>
        <begin position="114"/>
        <end position="291"/>
    </location>
</feature>
<accession>A0A0J7ZLI7</accession>
<dbReference type="SUPFAM" id="SSF51735">
    <property type="entry name" value="NAD(P)-binding Rossmann-fold domains"/>
    <property type="match status" value="1"/>
</dbReference>
<organism evidence="4 5">
    <name type="scientific">Streptomyces viridochromogenes</name>
    <dbReference type="NCBI Taxonomy" id="1938"/>
    <lineage>
        <taxon>Bacteria</taxon>
        <taxon>Bacillati</taxon>
        <taxon>Actinomycetota</taxon>
        <taxon>Actinomycetes</taxon>
        <taxon>Kitasatosporales</taxon>
        <taxon>Streptomycetaceae</taxon>
        <taxon>Streptomyces</taxon>
    </lineage>
</organism>
<dbReference type="EMBL" id="LFNT01000005">
    <property type="protein sequence ID" value="KMS75988.1"/>
    <property type="molecule type" value="Genomic_DNA"/>
</dbReference>
<keyword evidence="1" id="KW-0560">Oxidoreductase</keyword>
<evidence type="ECO:0000259" key="3">
    <source>
        <dbReference type="Pfam" id="PF02826"/>
    </source>
</evidence>
<dbReference type="PROSITE" id="PS00671">
    <property type="entry name" value="D_2_HYDROXYACID_DH_3"/>
    <property type="match status" value="1"/>
</dbReference>
<dbReference type="Pfam" id="PF02826">
    <property type="entry name" value="2-Hacid_dh_C"/>
    <property type="match status" value="1"/>
</dbReference>
<gene>
    <name evidence="4" type="ORF">ACM01_07125</name>
</gene>
<dbReference type="OrthoDB" id="4324715at2"/>
<dbReference type="Gene3D" id="3.40.50.720">
    <property type="entry name" value="NAD(P)-binding Rossmann-like Domain"/>
    <property type="match status" value="2"/>
</dbReference>
<dbReference type="CDD" id="cd05300">
    <property type="entry name" value="2-Hacid_dh_1"/>
    <property type="match status" value="1"/>
</dbReference>
<dbReference type="SUPFAM" id="SSF52283">
    <property type="entry name" value="Formate/glycerate dehydrogenase catalytic domain-like"/>
    <property type="match status" value="1"/>
</dbReference>
<proteinExistence type="predicted"/>
<dbReference type="InterPro" id="IPR036291">
    <property type="entry name" value="NAD(P)-bd_dom_sf"/>
</dbReference>
<dbReference type="GO" id="GO:0016616">
    <property type="term" value="F:oxidoreductase activity, acting on the CH-OH group of donors, NAD or NADP as acceptor"/>
    <property type="evidence" value="ECO:0007669"/>
    <property type="project" value="UniProtKB-ARBA"/>
</dbReference>
<dbReference type="Proteomes" id="UP000037432">
    <property type="component" value="Unassembled WGS sequence"/>
</dbReference>
<sequence>MAREREIRRVLATVPYSEAELDRLRAAFAPAQLDVASAGDDTAIAEILEHVDVAVIQGDLDHRYVAAPNLRWVHCDHAGLTRSAVPEVFEKGLMVTGSAGRSAAALAQHVFFFALSLTFDAYGLHDQHRRHVWRGLENYDARLSLWGRTMGIIGLGHTGVEVAKLARAFGMRVLAYRRRDAPAPDTVDRQYCAERGDTVEPLLRDSDMVVIAAHLSDETYHLIGGPELKLMKPTACLINIARGAIVDEAALVAALEAGVIAGAASDVFETEPLPPDAPVWDTPNMIITPHMTPRLPDRTQRSLDIITENVRRYRAGEPLLNALEPHHVFSRPTSAGPAA</sequence>
<dbReference type="InterPro" id="IPR029753">
    <property type="entry name" value="D-isomer_DH_CS"/>
</dbReference>
<evidence type="ECO:0000313" key="5">
    <source>
        <dbReference type="Proteomes" id="UP000037432"/>
    </source>
</evidence>
<dbReference type="PANTHER" id="PTHR43333:SF1">
    <property type="entry name" value="D-ISOMER SPECIFIC 2-HYDROXYACID DEHYDROGENASE NAD-BINDING DOMAIN-CONTAINING PROTEIN"/>
    <property type="match status" value="1"/>
</dbReference>
<dbReference type="RefSeq" id="WP_048580229.1">
    <property type="nucleotide sequence ID" value="NZ_LFNT01000005.1"/>
</dbReference>
<evidence type="ECO:0000313" key="4">
    <source>
        <dbReference type="EMBL" id="KMS75988.1"/>
    </source>
</evidence>
<evidence type="ECO:0000256" key="2">
    <source>
        <dbReference type="ARBA" id="ARBA00023027"/>
    </source>
</evidence>
<reference evidence="4 5" key="1">
    <citation type="submission" date="2015-06" db="EMBL/GenBank/DDBJ databases">
        <authorList>
            <person name="Ju K.-S."/>
            <person name="Doroghazi J.R."/>
            <person name="Metcalf W.W."/>
        </authorList>
    </citation>
    <scope>NUCLEOTIDE SEQUENCE [LARGE SCALE GENOMIC DNA]</scope>
    <source>
        <strain evidence="4 5">NRRL 3414</strain>
    </source>
</reference>
<name>A0A0J7ZLI7_STRVR</name>
<dbReference type="InterPro" id="IPR006140">
    <property type="entry name" value="D-isomer_DH_NAD-bd"/>
</dbReference>